<gene>
    <name evidence="1" type="ORF">Prudu_021866</name>
</gene>
<reference evidence="1" key="1">
    <citation type="journal article" date="2019" name="Science">
        <title>Mutation of a bHLH transcription factor allowed almond domestication.</title>
        <authorList>
            <person name="Sanchez-Perez R."/>
            <person name="Pavan S."/>
            <person name="Mazzeo R."/>
            <person name="Moldovan C."/>
            <person name="Aiese Cigliano R."/>
            <person name="Del Cueto J."/>
            <person name="Ricciardi F."/>
            <person name="Lotti C."/>
            <person name="Ricciardi L."/>
            <person name="Dicenta F."/>
            <person name="Lopez-Marques R.L."/>
            <person name="Lindberg Moller B."/>
        </authorList>
    </citation>
    <scope>NUCLEOTIDE SEQUENCE</scope>
</reference>
<organism evidence="1">
    <name type="scientific">Prunus dulcis</name>
    <name type="common">Almond</name>
    <name type="synonym">Amygdalus dulcis</name>
    <dbReference type="NCBI Taxonomy" id="3755"/>
    <lineage>
        <taxon>Eukaryota</taxon>
        <taxon>Viridiplantae</taxon>
        <taxon>Streptophyta</taxon>
        <taxon>Embryophyta</taxon>
        <taxon>Tracheophyta</taxon>
        <taxon>Spermatophyta</taxon>
        <taxon>Magnoliopsida</taxon>
        <taxon>eudicotyledons</taxon>
        <taxon>Gunneridae</taxon>
        <taxon>Pentapetalae</taxon>
        <taxon>rosids</taxon>
        <taxon>fabids</taxon>
        <taxon>Rosales</taxon>
        <taxon>Rosaceae</taxon>
        <taxon>Amygdaloideae</taxon>
        <taxon>Amygdaleae</taxon>
        <taxon>Prunus</taxon>
    </lineage>
</organism>
<dbReference type="EMBL" id="AP019304">
    <property type="protein sequence ID" value="BBH09387.1"/>
    <property type="molecule type" value="Genomic_DNA"/>
</dbReference>
<sequence length="65" mass="7494">MVDDPLIRFLLTSGTCRTSLRVRVFPDVIFNSTSRFHTSNNRKTQLMKTESVYDLEKLIATTNTI</sequence>
<protein>
    <submittedName>
        <fullName evidence="1">Uncharacterized protein</fullName>
    </submittedName>
</protein>
<proteinExistence type="predicted"/>
<dbReference type="AlphaFoldDB" id="A0A4Y1S079"/>
<name>A0A4Y1S079_PRUDU</name>
<evidence type="ECO:0000313" key="1">
    <source>
        <dbReference type="EMBL" id="BBH09387.1"/>
    </source>
</evidence>
<accession>A0A4Y1S079</accession>